<name>A0A0V1PZL6_9ASCO</name>
<dbReference type="EMBL" id="LMYN01000047">
    <property type="protein sequence ID" value="KSA01638.1"/>
    <property type="molecule type" value="Genomic_DNA"/>
</dbReference>
<dbReference type="OrthoDB" id="191139at2759"/>
<feature type="transmembrane region" description="Helical" evidence="4">
    <location>
        <begin position="30"/>
        <end position="49"/>
    </location>
</feature>
<reference evidence="5 6" key="1">
    <citation type="submission" date="2015-11" db="EMBL/GenBank/DDBJ databases">
        <title>The genome of Debaryomyces fabryi.</title>
        <authorList>
            <person name="Tafer H."/>
            <person name="Lopandic K."/>
        </authorList>
    </citation>
    <scope>NUCLEOTIDE SEQUENCE [LARGE SCALE GENOMIC DNA]</scope>
    <source>
        <strain evidence="5 6">CBS 789</strain>
    </source>
</reference>
<evidence type="ECO:0000256" key="2">
    <source>
        <dbReference type="ARBA" id="ARBA00022857"/>
    </source>
</evidence>
<keyword evidence="2" id="KW-0521">NADP</keyword>
<evidence type="ECO:0000313" key="6">
    <source>
        <dbReference type="Proteomes" id="UP000054251"/>
    </source>
</evidence>
<dbReference type="Proteomes" id="UP000054251">
    <property type="component" value="Unassembled WGS sequence"/>
</dbReference>
<dbReference type="InterPro" id="IPR036291">
    <property type="entry name" value="NAD(P)-bd_dom_sf"/>
</dbReference>
<dbReference type="Pfam" id="PF00106">
    <property type="entry name" value="adh_short"/>
    <property type="match status" value="1"/>
</dbReference>
<dbReference type="RefSeq" id="XP_015467740.1">
    <property type="nucleotide sequence ID" value="XM_015611408.1"/>
</dbReference>
<sequence length="336" mass="38535">MTSFDPESISYFNPNVDRRVALITGGNSGIGWYTVLHLYLHGYIVYIAARSKTRVNTSINELKEEAMVIRLKYTSQQSSSERFLGELYYLDIDLLSLSSVLNAVETFKSREKHLNILINNASVMALPYSITKDGFEIQMQTNYISPFLLTTMLLPLLENSSELFPKSDPPKIIYLSSIGHQLAFKYFNLNSTFNYRPNIVFTWFRYGLAKTCGIHFMKMLALRNPKILCMSVHPGFVMNTNLFSYWTRLPIIGILFWCFFQIFGYLFGVSSEQGSYATVRCCLDPNLSLEEDNGKYFATNGAEAEPSKIAKNMNYAARTWIWTVQKLSERKINIPN</sequence>
<evidence type="ECO:0000256" key="4">
    <source>
        <dbReference type="SAM" id="Phobius"/>
    </source>
</evidence>
<comment type="caution">
    <text evidence="5">The sequence shown here is derived from an EMBL/GenBank/DDBJ whole genome shotgun (WGS) entry which is preliminary data.</text>
</comment>
<dbReference type="SUPFAM" id="SSF51735">
    <property type="entry name" value="NAD(P)-binding Rossmann-fold domains"/>
    <property type="match status" value="1"/>
</dbReference>
<evidence type="ECO:0000313" key="5">
    <source>
        <dbReference type="EMBL" id="KSA01638.1"/>
    </source>
</evidence>
<feature type="transmembrane region" description="Helical" evidence="4">
    <location>
        <begin position="251"/>
        <end position="270"/>
    </location>
</feature>
<accession>A0A0V1PZL6</accession>
<evidence type="ECO:0000256" key="3">
    <source>
        <dbReference type="ARBA" id="ARBA00023002"/>
    </source>
</evidence>
<dbReference type="InterPro" id="IPR002347">
    <property type="entry name" value="SDR_fam"/>
</dbReference>
<keyword evidence="3" id="KW-0560">Oxidoreductase</keyword>
<organism evidence="5 6">
    <name type="scientific">Debaryomyces fabryi</name>
    <dbReference type="NCBI Taxonomy" id="58627"/>
    <lineage>
        <taxon>Eukaryota</taxon>
        <taxon>Fungi</taxon>
        <taxon>Dikarya</taxon>
        <taxon>Ascomycota</taxon>
        <taxon>Saccharomycotina</taxon>
        <taxon>Pichiomycetes</taxon>
        <taxon>Debaryomycetaceae</taxon>
        <taxon>Debaryomyces</taxon>
    </lineage>
</organism>
<proteinExistence type="inferred from homology"/>
<keyword evidence="6" id="KW-1185">Reference proteome</keyword>
<dbReference type="GO" id="GO:0016491">
    <property type="term" value="F:oxidoreductase activity"/>
    <property type="evidence" value="ECO:0007669"/>
    <property type="project" value="UniProtKB-KW"/>
</dbReference>
<evidence type="ECO:0000256" key="1">
    <source>
        <dbReference type="ARBA" id="ARBA00006484"/>
    </source>
</evidence>
<comment type="similarity">
    <text evidence="1">Belongs to the short-chain dehydrogenases/reductases (SDR) family.</text>
</comment>
<keyword evidence="4" id="KW-0812">Transmembrane</keyword>
<dbReference type="GeneID" id="26839587"/>
<dbReference type="PANTHER" id="PTHR24320:SF282">
    <property type="entry name" value="WW DOMAIN-CONTAINING OXIDOREDUCTASE"/>
    <property type="match status" value="1"/>
</dbReference>
<keyword evidence="4" id="KW-0472">Membrane</keyword>
<dbReference type="Gene3D" id="3.40.50.720">
    <property type="entry name" value="NAD(P)-binding Rossmann-like Domain"/>
    <property type="match status" value="1"/>
</dbReference>
<dbReference type="PANTHER" id="PTHR24320">
    <property type="entry name" value="RETINOL DEHYDROGENASE"/>
    <property type="match status" value="1"/>
</dbReference>
<keyword evidence="4" id="KW-1133">Transmembrane helix</keyword>
<gene>
    <name evidence="5" type="ORF">AC631_02578</name>
</gene>
<protein>
    <submittedName>
        <fullName evidence="5">Uncharacterized protein</fullName>
    </submittedName>
</protein>
<dbReference type="AlphaFoldDB" id="A0A0V1PZL6"/>